<sequence>MERTELNKKIGQNIRKYRLKIDISQENLAMSAGLYPAYLGRLERGEKCPTIDTLYKISCALGITINELICFDSKIDSSPTNNQAKMRIEEALKQIPDTQQLRIAEIVENIAVIIKEEKNQ</sequence>
<dbReference type="InterPro" id="IPR001387">
    <property type="entry name" value="Cro/C1-type_HTH"/>
</dbReference>
<keyword evidence="3" id="KW-0804">Transcription</keyword>
<accession>A0ABV1F8T6</accession>
<evidence type="ECO:0000313" key="5">
    <source>
        <dbReference type="EMBL" id="MEQ2468722.1"/>
    </source>
</evidence>
<dbReference type="Gene3D" id="1.10.260.40">
    <property type="entry name" value="lambda repressor-like DNA-binding domains"/>
    <property type="match status" value="1"/>
</dbReference>
<protein>
    <submittedName>
        <fullName evidence="5">Helix-turn-helix transcriptional regulator</fullName>
    </submittedName>
</protein>
<dbReference type="InterPro" id="IPR050807">
    <property type="entry name" value="TransReg_Diox_bact_type"/>
</dbReference>
<gene>
    <name evidence="5" type="ORF">WMO39_00030</name>
</gene>
<dbReference type="PANTHER" id="PTHR46797:SF23">
    <property type="entry name" value="HTH-TYPE TRANSCRIPTIONAL REGULATOR SUTR"/>
    <property type="match status" value="1"/>
</dbReference>
<dbReference type="SMART" id="SM00530">
    <property type="entry name" value="HTH_XRE"/>
    <property type="match status" value="1"/>
</dbReference>
<evidence type="ECO:0000256" key="2">
    <source>
        <dbReference type="ARBA" id="ARBA00023125"/>
    </source>
</evidence>
<evidence type="ECO:0000256" key="3">
    <source>
        <dbReference type="ARBA" id="ARBA00023163"/>
    </source>
</evidence>
<dbReference type="Proteomes" id="UP001490816">
    <property type="component" value="Unassembled WGS sequence"/>
</dbReference>
<proteinExistence type="predicted"/>
<keyword evidence="6" id="KW-1185">Reference proteome</keyword>
<comment type="caution">
    <text evidence="5">The sequence shown here is derived from an EMBL/GenBank/DDBJ whole genome shotgun (WGS) entry which is preliminary data.</text>
</comment>
<dbReference type="InterPro" id="IPR010982">
    <property type="entry name" value="Lambda_DNA-bd_dom_sf"/>
</dbReference>
<keyword evidence="2" id="KW-0238">DNA-binding</keyword>
<keyword evidence="1" id="KW-0805">Transcription regulation</keyword>
<evidence type="ECO:0000313" key="6">
    <source>
        <dbReference type="Proteomes" id="UP001490816"/>
    </source>
</evidence>
<dbReference type="Pfam" id="PF01381">
    <property type="entry name" value="HTH_3"/>
    <property type="match status" value="1"/>
</dbReference>
<name>A0ABV1F8T6_9FIRM</name>
<dbReference type="PROSITE" id="PS50943">
    <property type="entry name" value="HTH_CROC1"/>
    <property type="match status" value="1"/>
</dbReference>
<dbReference type="PANTHER" id="PTHR46797">
    <property type="entry name" value="HTH-TYPE TRANSCRIPTIONAL REGULATOR"/>
    <property type="match status" value="1"/>
</dbReference>
<evidence type="ECO:0000259" key="4">
    <source>
        <dbReference type="PROSITE" id="PS50943"/>
    </source>
</evidence>
<dbReference type="CDD" id="cd00093">
    <property type="entry name" value="HTH_XRE"/>
    <property type="match status" value="1"/>
</dbReference>
<dbReference type="RefSeq" id="WP_021882624.1">
    <property type="nucleotide sequence ID" value="NZ_JBBMEZ010000001.1"/>
</dbReference>
<evidence type="ECO:0000256" key="1">
    <source>
        <dbReference type="ARBA" id="ARBA00023015"/>
    </source>
</evidence>
<dbReference type="SUPFAM" id="SSF47413">
    <property type="entry name" value="lambda repressor-like DNA-binding domains"/>
    <property type="match status" value="1"/>
</dbReference>
<feature type="domain" description="HTH cro/C1-type" evidence="4">
    <location>
        <begin position="14"/>
        <end position="68"/>
    </location>
</feature>
<organism evidence="5 6">
    <name type="scientific">Ruminococcoides intestinale</name>
    <dbReference type="NCBI Taxonomy" id="3133162"/>
    <lineage>
        <taxon>Bacteria</taxon>
        <taxon>Bacillati</taxon>
        <taxon>Bacillota</taxon>
        <taxon>Clostridia</taxon>
        <taxon>Eubacteriales</taxon>
        <taxon>Oscillospiraceae</taxon>
        <taxon>Ruminococcoides</taxon>
    </lineage>
</organism>
<dbReference type="EMBL" id="JBBMEZ010000001">
    <property type="protein sequence ID" value="MEQ2468722.1"/>
    <property type="molecule type" value="Genomic_DNA"/>
</dbReference>
<reference evidence="5 6" key="1">
    <citation type="submission" date="2024-03" db="EMBL/GenBank/DDBJ databases">
        <title>Human intestinal bacterial collection.</title>
        <authorList>
            <person name="Pauvert C."/>
            <person name="Hitch T.C.A."/>
            <person name="Clavel T."/>
        </authorList>
    </citation>
    <scope>NUCLEOTIDE SEQUENCE [LARGE SCALE GENOMIC DNA]</scope>
    <source>
        <strain evidence="5 6">CLA-JM-H38</strain>
    </source>
</reference>